<feature type="compositionally biased region" description="Polar residues" evidence="1">
    <location>
        <begin position="16"/>
        <end position="25"/>
    </location>
</feature>
<feature type="region of interest" description="Disordered" evidence="1">
    <location>
        <begin position="629"/>
        <end position="721"/>
    </location>
</feature>
<organism evidence="2 3">
    <name type="scientific">Didymella glomerata</name>
    <dbReference type="NCBI Taxonomy" id="749621"/>
    <lineage>
        <taxon>Eukaryota</taxon>
        <taxon>Fungi</taxon>
        <taxon>Dikarya</taxon>
        <taxon>Ascomycota</taxon>
        <taxon>Pezizomycotina</taxon>
        <taxon>Dothideomycetes</taxon>
        <taxon>Pleosporomycetidae</taxon>
        <taxon>Pleosporales</taxon>
        <taxon>Pleosporineae</taxon>
        <taxon>Didymellaceae</taxon>
        <taxon>Didymella</taxon>
    </lineage>
</organism>
<dbReference type="Proteomes" id="UP001140562">
    <property type="component" value="Unassembled WGS sequence"/>
</dbReference>
<dbReference type="AlphaFoldDB" id="A0A9W8X5J6"/>
<feature type="compositionally biased region" description="Low complexity" evidence="1">
    <location>
        <begin position="655"/>
        <end position="671"/>
    </location>
</feature>
<evidence type="ECO:0000313" key="2">
    <source>
        <dbReference type="EMBL" id="KAJ4341659.1"/>
    </source>
</evidence>
<feature type="region of interest" description="Disordered" evidence="1">
    <location>
        <begin position="1"/>
        <end position="83"/>
    </location>
</feature>
<sequence>MDIGHFYSTPTDRHSPQSQILTNGKPNPKGKATAKAKPSAGSVKTTRKTMVDNKGWRKKIGGKQKEVPSTKTDLDDTSATPPTEALSAVDAIDKRRHGWRKTIAVSRPSTPLITAPSTPTPDEAEDTRSERSEASTPRRDSKPKATRYTSIFATHKEEPIDSIFSEPWSLDNPLSQVAAWSYVDPIVTMASIHSHMCRNYTVPVPLEYNSGLFQVFEDYRKLRAHKERLEASERSAIDHSRKVTAQWHQSEIRYEAEIRRLEILIARGTTGIDGLMEARRETVVDGKRQHRKTISTDRVSLQYKDMSPVELDDEIKSKTQQVILHRPSSPSEKMVALSRQMTRVRVPDTSVVPPHITEESVLSRKVKSELNLTDLRQTDTPIATSSATIPQLASTSGFEIRVSSQVEHLERDPHECEVFVALKELGILVARRKGLEVSRFVDGLMTLLTCADSCQDIIGPPTYHLQENEVTIADGCNYLAEDVTPRPPSRKPRSLSYPEHDHTHRCHFSFETGDDQMRELDASLHSYDALSQSDSTDSRFSSSSAFRLFNDGLETDDDDTTRLLASTSGELPKPTMIPSPVQTVGRLRRENSISSLQSVFVKNVQDDRHNSRTSIQTAFQEGAGAIASIKPKSRSSSSQNVHAAESPLGSRERLNSLANRQSNAALAAARAAEARSNDPSRSDTRPSTATSSSRKRRTAGQQRAENTNPKPHNNAGKKGVE</sequence>
<dbReference type="EMBL" id="JAPEUV010000010">
    <property type="protein sequence ID" value="KAJ4341659.1"/>
    <property type="molecule type" value="Genomic_DNA"/>
</dbReference>
<proteinExistence type="predicted"/>
<name>A0A9W8X5J6_9PLEO</name>
<accession>A0A9W8X5J6</accession>
<feature type="compositionally biased region" description="Basic and acidic residues" evidence="1">
    <location>
        <begin position="63"/>
        <end position="74"/>
    </location>
</feature>
<dbReference type="OrthoDB" id="5430717at2759"/>
<feature type="compositionally biased region" description="Low complexity" evidence="1">
    <location>
        <begin position="629"/>
        <end position="638"/>
    </location>
</feature>
<feature type="compositionally biased region" description="Polar residues" evidence="1">
    <location>
        <begin position="699"/>
        <end position="711"/>
    </location>
</feature>
<keyword evidence="3" id="KW-1185">Reference proteome</keyword>
<evidence type="ECO:0000256" key="1">
    <source>
        <dbReference type="SAM" id="MobiDB-lite"/>
    </source>
</evidence>
<evidence type="ECO:0000313" key="3">
    <source>
        <dbReference type="Proteomes" id="UP001140562"/>
    </source>
</evidence>
<comment type="caution">
    <text evidence="2">The sequence shown here is derived from an EMBL/GenBank/DDBJ whole genome shotgun (WGS) entry which is preliminary data.</text>
</comment>
<feature type="compositionally biased region" description="Basic and acidic residues" evidence="1">
    <location>
        <begin position="126"/>
        <end position="143"/>
    </location>
</feature>
<protein>
    <submittedName>
        <fullName evidence="2">Uncharacterized protein</fullName>
    </submittedName>
</protein>
<reference evidence="2" key="1">
    <citation type="submission" date="2022-10" db="EMBL/GenBank/DDBJ databases">
        <title>Tapping the CABI collections for fungal endophytes: first genome assemblies for Collariella, Neodidymelliopsis, Ascochyta clinopodiicola, Didymella pomorum, Didymosphaeria variabile, Neocosmospora piperis and Neocucurbitaria cava.</title>
        <authorList>
            <person name="Hill R."/>
        </authorList>
    </citation>
    <scope>NUCLEOTIDE SEQUENCE</scope>
    <source>
        <strain evidence="2">IMI 360193</strain>
    </source>
</reference>
<feature type="compositionally biased region" description="Basic and acidic residues" evidence="1">
    <location>
        <begin position="672"/>
        <end position="684"/>
    </location>
</feature>
<feature type="region of interest" description="Disordered" evidence="1">
    <location>
        <begin position="109"/>
        <end position="145"/>
    </location>
</feature>
<gene>
    <name evidence="2" type="ORF">N0V87_001674</name>
</gene>